<dbReference type="InterPro" id="IPR052025">
    <property type="entry name" value="Xyloglucanase_GH74"/>
</dbReference>
<keyword evidence="1" id="KW-0677">Repeat</keyword>
<dbReference type="InterPro" id="IPR031778">
    <property type="entry name" value="Sortilin_N"/>
</dbReference>
<evidence type="ECO:0000256" key="1">
    <source>
        <dbReference type="ARBA" id="ARBA00022737"/>
    </source>
</evidence>
<dbReference type="GO" id="GO:0010411">
    <property type="term" value="P:xyloglucan metabolic process"/>
    <property type="evidence" value="ECO:0007669"/>
    <property type="project" value="TreeGrafter"/>
</dbReference>
<dbReference type="InterPro" id="IPR015943">
    <property type="entry name" value="WD40/YVTN_repeat-like_dom_sf"/>
</dbReference>
<dbReference type="AlphaFoldDB" id="T1BC93"/>
<reference evidence="3" key="1">
    <citation type="submission" date="2013-08" db="EMBL/GenBank/DDBJ databases">
        <authorList>
            <person name="Mendez C."/>
            <person name="Richter M."/>
            <person name="Ferrer M."/>
            <person name="Sanchez J."/>
        </authorList>
    </citation>
    <scope>NUCLEOTIDE SEQUENCE</scope>
</reference>
<evidence type="ECO:0000313" key="3">
    <source>
        <dbReference type="EMBL" id="EQD67497.1"/>
    </source>
</evidence>
<protein>
    <recommendedName>
        <fullName evidence="2">Sortilin N-terminal domain-containing protein</fullName>
    </recommendedName>
</protein>
<sequence>MDADLRRRTGGLDRRAGGGAVDPDVIYVGTGEADMRSDIAMGDGMWKSTDAGRTWTHIGLKHTQAIGSVLVDPHDPNIVYVAALGHPYGPNAERGVFKTTDGGKTWHKVLYKNVNTGAIDLAFQPGDARVIYAALWQTRRPPWNVYPPSNGPGSGLYKSTDAGKTWTEISQPAHGFAAQPGRIGSRRGAVRSAARVRHGRCQGRWPVPIG</sequence>
<accession>T1BC93</accession>
<gene>
    <name evidence="3" type="ORF">B1A_07696</name>
</gene>
<proteinExistence type="predicted"/>
<dbReference type="Gene3D" id="2.130.10.10">
    <property type="entry name" value="YVTN repeat-like/Quinoprotein amine dehydrogenase"/>
    <property type="match status" value="1"/>
</dbReference>
<name>T1BC93_9ZZZZ</name>
<organism evidence="3">
    <name type="scientific">mine drainage metagenome</name>
    <dbReference type="NCBI Taxonomy" id="410659"/>
    <lineage>
        <taxon>unclassified sequences</taxon>
        <taxon>metagenomes</taxon>
        <taxon>ecological metagenomes</taxon>
    </lineage>
</organism>
<feature type="domain" description="Sortilin N-terminal" evidence="2">
    <location>
        <begin position="45"/>
        <end position="176"/>
    </location>
</feature>
<dbReference type="EMBL" id="AUZX01005527">
    <property type="protein sequence ID" value="EQD67497.1"/>
    <property type="molecule type" value="Genomic_DNA"/>
</dbReference>
<evidence type="ECO:0000259" key="2">
    <source>
        <dbReference type="Pfam" id="PF15902"/>
    </source>
</evidence>
<comment type="caution">
    <text evidence="3">The sequence shown here is derived from an EMBL/GenBank/DDBJ whole genome shotgun (WGS) entry which is preliminary data.</text>
</comment>
<dbReference type="Pfam" id="PF15902">
    <property type="entry name" value="Sortilin-Vps10"/>
    <property type="match status" value="1"/>
</dbReference>
<dbReference type="PANTHER" id="PTHR43739:SF5">
    <property type="entry name" value="EXO-ALPHA-SIALIDASE"/>
    <property type="match status" value="1"/>
</dbReference>
<dbReference type="SUPFAM" id="SSF110296">
    <property type="entry name" value="Oligoxyloglucan reducing end-specific cellobiohydrolase"/>
    <property type="match status" value="1"/>
</dbReference>
<dbReference type="CDD" id="cd15482">
    <property type="entry name" value="Sialidase_non-viral"/>
    <property type="match status" value="1"/>
</dbReference>
<reference evidence="3" key="2">
    <citation type="journal article" date="2014" name="ISME J.">
        <title>Microbial stratification in low pH oxic and suboxic macroscopic growths along an acid mine drainage.</title>
        <authorList>
            <person name="Mendez-Garcia C."/>
            <person name="Mesa V."/>
            <person name="Sprenger R.R."/>
            <person name="Richter M."/>
            <person name="Diez M.S."/>
            <person name="Solano J."/>
            <person name="Bargiela R."/>
            <person name="Golyshina O.V."/>
            <person name="Manteca A."/>
            <person name="Ramos J.L."/>
            <person name="Gallego J.R."/>
            <person name="Llorente I."/>
            <person name="Martins Dos Santos V.A."/>
            <person name="Jensen O.N."/>
            <person name="Pelaez A.I."/>
            <person name="Sanchez J."/>
            <person name="Ferrer M."/>
        </authorList>
    </citation>
    <scope>NUCLEOTIDE SEQUENCE</scope>
</reference>
<dbReference type="PANTHER" id="PTHR43739">
    <property type="entry name" value="XYLOGLUCANASE (EUROFUNG)"/>
    <property type="match status" value="1"/>
</dbReference>